<dbReference type="AlphaFoldDB" id="A0A3S0CPT7"/>
<evidence type="ECO:0000313" key="2">
    <source>
        <dbReference type="EMBL" id="RTE01805.1"/>
    </source>
</evidence>
<accession>A0A3S0CPT7</accession>
<evidence type="ECO:0000256" key="1">
    <source>
        <dbReference type="SAM" id="Phobius"/>
    </source>
</evidence>
<dbReference type="EMBL" id="RXHU01000131">
    <property type="protein sequence ID" value="RTE01805.1"/>
    <property type="molecule type" value="Genomic_DNA"/>
</dbReference>
<dbReference type="RefSeq" id="WP_126145005.1">
    <property type="nucleotide sequence ID" value="NZ_RXHU01000131.1"/>
</dbReference>
<organism evidence="2 3">
    <name type="scientific">Paenibacillus whitsoniae</name>
    <dbReference type="NCBI Taxonomy" id="2496558"/>
    <lineage>
        <taxon>Bacteria</taxon>
        <taxon>Bacillati</taxon>
        <taxon>Bacillota</taxon>
        <taxon>Bacilli</taxon>
        <taxon>Bacillales</taxon>
        <taxon>Paenibacillaceae</taxon>
        <taxon>Paenibacillus</taxon>
    </lineage>
</organism>
<keyword evidence="3" id="KW-1185">Reference proteome</keyword>
<name>A0A3S0CPT7_9BACL</name>
<keyword evidence="1" id="KW-0472">Membrane</keyword>
<keyword evidence="1" id="KW-1133">Transmembrane helix</keyword>
<reference evidence="2 3" key="1">
    <citation type="submission" date="2018-12" db="EMBL/GenBank/DDBJ databases">
        <title>Bacillus ochoae sp. nov., Paenibacillus whitsoniae sp. nov., Paenibacillus spiritus sp. nov. Isolated from the Mars Exploration Rover during spacecraft assembly.</title>
        <authorList>
            <person name="Seuylemezian A."/>
            <person name="Vaishampayan P."/>
        </authorList>
    </citation>
    <scope>NUCLEOTIDE SEQUENCE [LARGE SCALE GENOMIC DNA]</scope>
    <source>
        <strain evidence="2 3">MER 54</strain>
    </source>
</reference>
<feature type="transmembrane region" description="Helical" evidence="1">
    <location>
        <begin position="6"/>
        <end position="27"/>
    </location>
</feature>
<evidence type="ECO:0000313" key="3">
    <source>
        <dbReference type="Proteomes" id="UP000276128"/>
    </source>
</evidence>
<evidence type="ECO:0008006" key="4">
    <source>
        <dbReference type="Google" id="ProtNLM"/>
    </source>
</evidence>
<dbReference type="Proteomes" id="UP000276128">
    <property type="component" value="Unassembled WGS sequence"/>
</dbReference>
<gene>
    <name evidence="2" type="ORF">EJQ19_30635</name>
</gene>
<keyword evidence="1" id="KW-0812">Transmembrane</keyword>
<comment type="caution">
    <text evidence="2">The sequence shown here is derived from an EMBL/GenBank/DDBJ whole genome shotgun (WGS) entry which is preliminary data.</text>
</comment>
<dbReference type="OrthoDB" id="2617768at2"/>
<sequence>MFKNRLFVSGLGIGVIVGAILLEIMLVRPSAAPNTNPSGTISLEEMDPQKLKQEASKYFQVYDLNVKMFTQAELDAAVQKKVKEEGDKAAAAPKTEQQTAKAPPQKIVIYVQPNLDATAVADLLVQSGVIADRNAFAAELAKQGGNYKIQVGFHAFEGVQDMAGIVANLLTQPPK</sequence>
<proteinExistence type="predicted"/>
<protein>
    <recommendedName>
        <fullName evidence="4">Endolytic transglycosylase MltG</fullName>
    </recommendedName>
</protein>